<feature type="transmembrane region" description="Helical" evidence="4">
    <location>
        <begin position="378"/>
        <end position="400"/>
    </location>
</feature>
<dbReference type="InterPro" id="IPR011701">
    <property type="entry name" value="MFS"/>
</dbReference>
<dbReference type="PANTHER" id="PTHR11360">
    <property type="entry name" value="MONOCARBOXYLATE TRANSPORTER"/>
    <property type="match status" value="1"/>
</dbReference>
<name>A0ABX7BDU5_9PROT</name>
<evidence type="ECO:0000313" key="7">
    <source>
        <dbReference type="Proteomes" id="UP000595197"/>
    </source>
</evidence>
<dbReference type="EMBL" id="CP067420">
    <property type="protein sequence ID" value="QQP91428.1"/>
    <property type="molecule type" value="Genomic_DNA"/>
</dbReference>
<dbReference type="InterPro" id="IPR036259">
    <property type="entry name" value="MFS_trans_sf"/>
</dbReference>
<organism evidence="6 7">
    <name type="scientific">Skermanella cutis</name>
    <dbReference type="NCBI Taxonomy" id="2775420"/>
    <lineage>
        <taxon>Bacteria</taxon>
        <taxon>Pseudomonadati</taxon>
        <taxon>Pseudomonadota</taxon>
        <taxon>Alphaproteobacteria</taxon>
        <taxon>Rhodospirillales</taxon>
        <taxon>Azospirillaceae</taxon>
        <taxon>Skermanella</taxon>
    </lineage>
</organism>
<accession>A0ABX7BDU5</accession>
<feature type="transmembrane region" description="Helical" evidence="4">
    <location>
        <begin position="80"/>
        <end position="109"/>
    </location>
</feature>
<dbReference type="InterPro" id="IPR050327">
    <property type="entry name" value="Proton-linked_MCT"/>
</dbReference>
<evidence type="ECO:0000313" key="6">
    <source>
        <dbReference type="EMBL" id="QQP91428.1"/>
    </source>
</evidence>
<protein>
    <submittedName>
        <fullName evidence="6">MFS transporter</fullName>
    </submittedName>
</protein>
<reference evidence="6" key="1">
    <citation type="submission" date="2021-02" db="EMBL/GenBank/DDBJ databases">
        <title>Skermanella TT6 skin isolate.</title>
        <authorList>
            <person name="Lee K."/>
            <person name="Ganzorig M."/>
        </authorList>
    </citation>
    <scope>NUCLEOTIDE SEQUENCE</scope>
    <source>
        <strain evidence="6">TT6</strain>
    </source>
</reference>
<feature type="transmembrane region" description="Helical" evidence="4">
    <location>
        <begin position="51"/>
        <end position="68"/>
    </location>
</feature>
<feature type="transmembrane region" description="Helical" evidence="4">
    <location>
        <begin position="352"/>
        <end position="372"/>
    </location>
</feature>
<feature type="domain" description="Major facilitator superfamily (MFS) profile" evidence="5">
    <location>
        <begin position="13"/>
        <end position="404"/>
    </location>
</feature>
<dbReference type="PANTHER" id="PTHR11360:SF308">
    <property type="entry name" value="BLL3089 PROTEIN"/>
    <property type="match status" value="1"/>
</dbReference>
<dbReference type="PROSITE" id="PS50850">
    <property type="entry name" value="MFS"/>
    <property type="match status" value="1"/>
</dbReference>
<feature type="transmembrane region" description="Helical" evidence="4">
    <location>
        <begin position="291"/>
        <end position="310"/>
    </location>
</feature>
<keyword evidence="1 4" id="KW-0812">Transmembrane</keyword>
<gene>
    <name evidence="6" type="ORF">IGS68_09580</name>
</gene>
<evidence type="ECO:0000256" key="3">
    <source>
        <dbReference type="ARBA" id="ARBA00023136"/>
    </source>
</evidence>
<dbReference type="Pfam" id="PF07690">
    <property type="entry name" value="MFS_1"/>
    <property type="match status" value="1"/>
</dbReference>
<keyword evidence="2 4" id="KW-1133">Transmembrane helix</keyword>
<keyword evidence="3 4" id="KW-0472">Membrane</keyword>
<dbReference type="Gene3D" id="1.20.1250.20">
    <property type="entry name" value="MFS general substrate transporter like domains"/>
    <property type="match status" value="1"/>
</dbReference>
<keyword evidence="7" id="KW-1185">Reference proteome</keyword>
<dbReference type="InterPro" id="IPR020846">
    <property type="entry name" value="MFS_dom"/>
</dbReference>
<evidence type="ECO:0000259" key="5">
    <source>
        <dbReference type="PROSITE" id="PS50850"/>
    </source>
</evidence>
<sequence>MSYLAFIAAHGRMLAFGFLLTLFSSFGQTFFISLSGGYIREEFGLTNAEFGLLYSIATLGSATALIWAGRWIDTTGLRRYVTAVCLALAAACIGMATAGHAVLLVLALFGLRLAGQGLMPHTAFTTMARRFDTGRGTALSLAALGHPTGEALLPTVMVTALALLGWRSAWAACAGVLLAVVLPVLLWLPRSEPAAPEPSPAGSSPSTRPVAARDWTRAEVLRDPRFYMVLPALLAPGFINTGVFFHQIALVESKGWPLSLFAAGFALYAGTTIVTSLTVGPLIDRLGAVRLMPFYLLPLAAALLVLSSTADPLAAAGFMALAGITAGISAIIVAAVWAELYGTRHLGAIRSLSVSVTVLATALSPGLFGWLLDRQGSFDGIAMGSAAGVLAAAALTVPAVRRRAGAAA</sequence>
<dbReference type="SUPFAM" id="SSF103473">
    <property type="entry name" value="MFS general substrate transporter"/>
    <property type="match status" value="1"/>
</dbReference>
<dbReference type="RefSeq" id="WP_201079320.1">
    <property type="nucleotide sequence ID" value="NZ_CP067420.1"/>
</dbReference>
<feature type="transmembrane region" description="Helical" evidence="4">
    <location>
        <begin position="316"/>
        <end position="340"/>
    </location>
</feature>
<evidence type="ECO:0000256" key="1">
    <source>
        <dbReference type="ARBA" id="ARBA00022692"/>
    </source>
</evidence>
<feature type="transmembrane region" description="Helical" evidence="4">
    <location>
        <begin position="256"/>
        <end position="279"/>
    </location>
</feature>
<evidence type="ECO:0000256" key="2">
    <source>
        <dbReference type="ARBA" id="ARBA00022989"/>
    </source>
</evidence>
<evidence type="ECO:0000256" key="4">
    <source>
        <dbReference type="SAM" id="Phobius"/>
    </source>
</evidence>
<proteinExistence type="predicted"/>
<feature type="transmembrane region" description="Helical" evidence="4">
    <location>
        <begin position="226"/>
        <end position="250"/>
    </location>
</feature>
<dbReference type="Proteomes" id="UP000595197">
    <property type="component" value="Chromosome"/>
</dbReference>
<feature type="transmembrane region" description="Helical" evidence="4">
    <location>
        <begin position="169"/>
        <end position="188"/>
    </location>
</feature>